<dbReference type="AlphaFoldDB" id="A0A9X0DH96"/>
<evidence type="ECO:0000313" key="2">
    <source>
        <dbReference type="Proteomes" id="UP001152300"/>
    </source>
</evidence>
<dbReference type="OrthoDB" id="10571242at2759"/>
<gene>
    <name evidence="1" type="ORF">OCU04_008983</name>
</gene>
<keyword evidence="2" id="KW-1185">Reference proteome</keyword>
<proteinExistence type="predicted"/>
<reference evidence="1" key="1">
    <citation type="submission" date="2022-11" db="EMBL/GenBank/DDBJ databases">
        <title>Genome Resource of Sclerotinia nivalis Strain SnTB1, a Plant Pathogen Isolated from American Ginseng.</title>
        <authorList>
            <person name="Fan S."/>
        </authorList>
    </citation>
    <scope>NUCLEOTIDE SEQUENCE</scope>
    <source>
        <strain evidence="1">SnTB1</strain>
    </source>
</reference>
<comment type="caution">
    <text evidence="1">The sequence shown here is derived from an EMBL/GenBank/DDBJ whole genome shotgun (WGS) entry which is preliminary data.</text>
</comment>
<protein>
    <submittedName>
        <fullName evidence="1">Uncharacterized protein</fullName>
    </submittedName>
</protein>
<dbReference type="Proteomes" id="UP001152300">
    <property type="component" value="Unassembled WGS sequence"/>
</dbReference>
<evidence type="ECO:0000313" key="1">
    <source>
        <dbReference type="EMBL" id="KAJ8062445.1"/>
    </source>
</evidence>
<sequence length="144" mass="16544">MDKDFIGYSNSNDKEHRNLKFTNALTFWADNGSNSGTGTDDLISFKIRIDFDWGNKQTAIIQHVNQSLEAQWDDFGAYRAAGSMITSASFTDFNCSVFVIDRWIIITLVTRLKRYGFGAVQTTKSTKEKVREEVEKRKEKRREG</sequence>
<name>A0A9X0DH96_9HELO</name>
<dbReference type="EMBL" id="JAPEIS010000010">
    <property type="protein sequence ID" value="KAJ8062445.1"/>
    <property type="molecule type" value="Genomic_DNA"/>
</dbReference>
<accession>A0A9X0DH96</accession>
<organism evidence="1 2">
    <name type="scientific">Sclerotinia nivalis</name>
    <dbReference type="NCBI Taxonomy" id="352851"/>
    <lineage>
        <taxon>Eukaryota</taxon>
        <taxon>Fungi</taxon>
        <taxon>Dikarya</taxon>
        <taxon>Ascomycota</taxon>
        <taxon>Pezizomycotina</taxon>
        <taxon>Leotiomycetes</taxon>
        <taxon>Helotiales</taxon>
        <taxon>Sclerotiniaceae</taxon>
        <taxon>Sclerotinia</taxon>
    </lineage>
</organism>